<evidence type="ECO:0000313" key="2">
    <source>
        <dbReference type="Proteomes" id="UP000017984"/>
    </source>
</evidence>
<dbReference type="PATRIC" id="fig|1352936.5.peg.9111"/>
<reference evidence="1 2" key="1">
    <citation type="journal article" date="2014" name="Genome Announc.">
        <title>Draft Genome Sequence of Streptomyces roseochromogenes subsp. oscitans DS 12.976, Producer of the Aminocoumarin Antibiotic Clorobiocin.</title>
        <authorList>
            <person name="Ruckert C."/>
            <person name="Kalinowski J."/>
            <person name="Heide L."/>
            <person name="Apel A.K."/>
        </authorList>
    </citation>
    <scope>NUCLEOTIDE SEQUENCE [LARGE SCALE GENOMIC DNA]</scope>
    <source>
        <strain evidence="1 2">DS 12.976</strain>
    </source>
</reference>
<dbReference type="AlphaFoldDB" id="V6JG94"/>
<keyword evidence="2" id="KW-1185">Reference proteome</keyword>
<evidence type="ECO:0000313" key="1">
    <source>
        <dbReference type="EMBL" id="EST18870.1"/>
    </source>
</evidence>
<sequence length="211" mass="23931">MRTYLVDQLNSVLRRPGMYGDMEAAMWIIVNHLLFLERRPEIWEEQKRAWSRQGGWSPTGAKGAFSSLLPTGHGHCVASLYAEFARRQGWLKPDRVLDAEAYTAMRNAVRQWGRRDRVWADVTTAFGPPSVLFGGTNPFYGKTLGYVTDDPAQPMVSFHLWNGADPDTEADWPPARTEPLLLAVRCGDGKFVDSFTFTPQGRRRRPKCAEQ</sequence>
<dbReference type="EMBL" id="AWQX01000386">
    <property type="protein sequence ID" value="EST18870.1"/>
    <property type="molecule type" value="Genomic_DNA"/>
</dbReference>
<dbReference type="Proteomes" id="UP000017984">
    <property type="component" value="Chromosome"/>
</dbReference>
<protein>
    <submittedName>
        <fullName evidence="1">Uncharacterized protein</fullName>
    </submittedName>
</protein>
<proteinExistence type="predicted"/>
<comment type="caution">
    <text evidence="1">The sequence shown here is derived from an EMBL/GenBank/DDBJ whole genome shotgun (WGS) entry which is preliminary data.</text>
</comment>
<accession>V6JG94</accession>
<gene>
    <name evidence="1" type="ORF">M878_43940</name>
</gene>
<organism evidence="1 2">
    <name type="scientific">Streptomyces roseochromogenus subsp. oscitans DS 12.976</name>
    <dbReference type="NCBI Taxonomy" id="1352936"/>
    <lineage>
        <taxon>Bacteria</taxon>
        <taxon>Bacillati</taxon>
        <taxon>Actinomycetota</taxon>
        <taxon>Actinomycetes</taxon>
        <taxon>Kitasatosporales</taxon>
        <taxon>Streptomycetaceae</taxon>
        <taxon>Streptomyces</taxon>
    </lineage>
</organism>
<name>V6JG94_STRRC</name>
<dbReference type="HOGENOM" id="CLU_1229285_0_0_11"/>